<dbReference type="InterPro" id="IPR005494">
    <property type="entry name" value="GSPS_pre-ATP-grasp-like_dom"/>
</dbReference>
<dbReference type="GO" id="GO:0016874">
    <property type="term" value="F:ligase activity"/>
    <property type="evidence" value="ECO:0007669"/>
    <property type="project" value="UniProtKB-KW"/>
</dbReference>
<dbReference type="OrthoDB" id="64566at2759"/>
<dbReference type="InterPro" id="IPR016185">
    <property type="entry name" value="PreATP-grasp_dom_sf"/>
</dbReference>
<organism evidence="8 9">
    <name type="scientific">Bodo saltans</name>
    <name type="common">Flagellated protozoan</name>
    <dbReference type="NCBI Taxonomy" id="75058"/>
    <lineage>
        <taxon>Eukaryota</taxon>
        <taxon>Discoba</taxon>
        <taxon>Euglenozoa</taxon>
        <taxon>Kinetoplastea</taxon>
        <taxon>Metakinetoplastina</taxon>
        <taxon>Eubodonida</taxon>
        <taxon>Bodonidae</taxon>
        <taxon>Bodo</taxon>
    </lineage>
</organism>
<dbReference type="PROSITE" id="PS50911">
    <property type="entry name" value="CHAP"/>
    <property type="match status" value="1"/>
</dbReference>
<dbReference type="OMA" id="WPRIRHS"/>
<evidence type="ECO:0000256" key="5">
    <source>
        <dbReference type="ARBA" id="ARBA00022840"/>
    </source>
</evidence>
<name>A0A0S4JSQ6_BODSA</name>
<keyword evidence="3" id="KW-0479">Metal-binding</keyword>
<evidence type="ECO:0000259" key="7">
    <source>
        <dbReference type="PROSITE" id="PS50911"/>
    </source>
</evidence>
<comment type="similarity">
    <text evidence="1">In the C-terminal section; belongs to the glutathionylspermidine synthase preATP-grasp family.</text>
</comment>
<dbReference type="InterPro" id="IPR007921">
    <property type="entry name" value="CHAP_dom"/>
</dbReference>
<dbReference type="PANTHER" id="PTHR30094">
    <property type="entry name" value="BIFUNCTIONAL GLUTATHIONYLSPERMIDINE SYNTHETASE/AMIDASE-RELATED"/>
    <property type="match status" value="1"/>
</dbReference>
<dbReference type="SUPFAM" id="SSF54001">
    <property type="entry name" value="Cysteine proteinases"/>
    <property type="match status" value="1"/>
</dbReference>
<evidence type="ECO:0000256" key="2">
    <source>
        <dbReference type="ARBA" id="ARBA00022598"/>
    </source>
</evidence>
<evidence type="ECO:0000313" key="8">
    <source>
        <dbReference type="EMBL" id="CUG92365.1"/>
    </source>
</evidence>
<dbReference type="VEuPathDB" id="TriTrypDB:BSAL_36910"/>
<keyword evidence="2" id="KW-0436">Ligase</keyword>
<protein>
    <submittedName>
        <fullName evidence="8">Trypanothione synthetase, putative</fullName>
    </submittedName>
</protein>
<evidence type="ECO:0000313" key="9">
    <source>
        <dbReference type="Proteomes" id="UP000051952"/>
    </source>
</evidence>
<dbReference type="Gene3D" id="3.90.1720.10">
    <property type="entry name" value="endopeptidase domain like (from Nostoc punctiforme)"/>
    <property type="match status" value="1"/>
</dbReference>
<dbReference type="Gene3D" id="3.30.1490.330">
    <property type="match status" value="1"/>
</dbReference>
<proteinExistence type="inferred from homology"/>
<evidence type="ECO:0000256" key="4">
    <source>
        <dbReference type="ARBA" id="ARBA00022741"/>
    </source>
</evidence>
<dbReference type="GO" id="GO:0046872">
    <property type="term" value="F:metal ion binding"/>
    <property type="evidence" value="ECO:0007669"/>
    <property type="project" value="UniProtKB-KW"/>
</dbReference>
<dbReference type="SUPFAM" id="SSF56059">
    <property type="entry name" value="Glutathione synthetase ATP-binding domain-like"/>
    <property type="match status" value="1"/>
</dbReference>
<keyword evidence="4" id="KW-0547">Nucleotide-binding</keyword>
<feature type="domain" description="Peptidase C51" evidence="7">
    <location>
        <begin position="24"/>
        <end position="164"/>
    </location>
</feature>
<dbReference type="AlphaFoldDB" id="A0A0S4JSQ6"/>
<dbReference type="InterPro" id="IPR038765">
    <property type="entry name" value="Papain-like_cys_pep_sf"/>
</dbReference>
<dbReference type="GO" id="GO:0005524">
    <property type="term" value="F:ATP binding"/>
    <property type="evidence" value="ECO:0007669"/>
    <property type="project" value="UniProtKB-KW"/>
</dbReference>
<keyword evidence="9" id="KW-1185">Reference proteome</keyword>
<dbReference type="InterPro" id="IPR051705">
    <property type="entry name" value="Gsp_Synthetase/Amidase"/>
</dbReference>
<gene>
    <name evidence="8" type="ORF">BSAL_36910</name>
</gene>
<reference evidence="9" key="1">
    <citation type="submission" date="2015-09" db="EMBL/GenBank/DDBJ databases">
        <authorList>
            <consortium name="Pathogen Informatics"/>
        </authorList>
    </citation>
    <scope>NUCLEOTIDE SEQUENCE [LARGE SCALE GENOMIC DNA]</scope>
    <source>
        <strain evidence="9">Lake Konstanz</strain>
    </source>
</reference>
<evidence type="ECO:0000256" key="6">
    <source>
        <dbReference type="ARBA" id="ARBA00022842"/>
    </source>
</evidence>
<keyword evidence="6" id="KW-0460">Magnesium</keyword>
<dbReference type="Proteomes" id="UP000051952">
    <property type="component" value="Unassembled WGS sequence"/>
</dbReference>
<dbReference type="EMBL" id="CYKH01002037">
    <property type="protein sequence ID" value="CUG92365.1"/>
    <property type="molecule type" value="Genomic_DNA"/>
</dbReference>
<accession>A0A0S4JSQ6</accession>
<evidence type="ECO:0000256" key="1">
    <source>
        <dbReference type="ARBA" id="ARBA00008227"/>
    </source>
</evidence>
<dbReference type="SUPFAM" id="SSF52440">
    <property type="entry name" value="PreATP-grasp domain"/>
    <property type="match status" value="1"/>
</dbReference>
<sequence>MPSKTDVPFGGLQGVCSGGVKAFSNGNDYFFSAERNFDEGLYTGFKWQCVEFARRWLLEKKGLVLPDVHWAAHIFSMTSVIDATTGENVPMKAVANGGADKPEADTLLIYPSSEGNIVGHVASIVEVGEGFIRVADQNHRFHKWEGNYSAELKVIFEDGKYTIQDRDSDNPDHVMIPLGWMTFPGVANRDPTQHITLHPSLLTKEFDAPSLERVHHQPKARPPAGWLDVNDEAEQVFMKKFDIDVSGNYEGESDVTYYLMNIELWFKCVQAGNQLHAMFVEATEKVLASDELLSRFALPEELWPRIRRSFVEQRAGLMGRFDLAWNGKEMKTYEYNADSAAVLMESAVIQEKWANSRGLGELNQRSGGMRIADSLERAWALTGVKGRVHFCVDDEDEEKYTGLYCGSIAKKVGVEPRLCVKFDEFSFREDGKIVDGEGVEVKAIWKTWNWDTAIQDWLKAREERGANFKPTTSTKVRLCDLVLGDESIRVFEPLWKYIPANKAILPLVYDAHPDHPNLLKASYTLTEELKETGYAKKPIIGRVGRNITITSSTGSTLASSEGNYGDRDVVYQQLFELPSREGHYGILGGWIMGEQYAGTGVREDTVVITGSESPFSAVRIQLPFTPTLVTKESLAEKKDE</sequence>
<dbReference type="Pfam" id="PF03738">
    <property type="entry name" value="GSP_synth"/>
    <property type="match status" value="1"/>
</dbReference>
<dbReference type="PANTHER" id="PTHR30094:SF17">
    <property type="entry name" value="SYNTHETASE, PUTATIVE-RELATED"/>
    <property type="match status" value="1"/>
</dbReference>
<evidence type="ECO:0000256" key="3">
    <source>
        <dbReference type="ARBA" id="ARBA00022723"/>
    </source>
</evidence>
<keyword evidence="5" id="KW-0067">ATP-binding</keyword>